<evidence type="ECO:0000313" key="3">
    <source>
        <dbReference type="Proteomes" id="UP000009159"/>
    </source>
</evidence>
<dbReference type="KEGG" id="mva:Mvan_1693"/>
<feature type="transmembrane region" description="Helical" evidence="1">
    <location>
        <begin position="167"/>
        <end position="187"/>
    </location>
</feature>
<keyword evidence="1" id="KW-1133">Transmembrane helix</keyword>
<dbReference type="HOGENOM" id="CLU_558734_0_0_11"/>
<evidence type="ECO:0000256" key="1">
    <source>
        <dbReference type="SAM" id="Phobius"/>
    </source>
</evidence>
<dbReference type="RefSeq" id="WP_011778941.1">
    <property type="nucleotide sequence ID" value="NC_008726.1"/>
</dbReference>
<sequence>MNDWKAETGYGEVTAKGVENVDEPRLDTMGLLISARRIIPVHRIIYSITIFICLSFLSVLAVRNGTYYDDEIFSIESAEAHTYSSLWRFINATDIHPPGSYLIDKLLFNVLGSWVYVKIFAGLLTAGALAIFGALAYGSLSARGRLALGILLMTSGTQVMWDSSVRWYAYFNPIFAVSLAILLFAGLSLTTRTIVLCVSIAIMFHISYLVLCSAPVLVGVHLLRNRQHFARKDVVILCAAGIVASLLCLPQLRTLLSVQLHLQAVNNQAGSTLTALANTATTMFIGDAVFPIAVLPIIYAILILCIFLNFLIRQKKNKLDWLVISTLAIGILALAATGLGVKPRNSAFLLPLVYFGISISLDRIRSRGVYAIIGVMLIFQLVGCFNVVSHRGTIKGSYNTDYRVAMESIEQWVNGCRGRAVVFHHDVVLGYLLKQAEIYQSSPFVSAANDKLVHLSAGDCAVVVKSYRGNYDQATLDRHYAALRTAGLQSISSRNVSYDSNAAAKSRFANEVFPDFLLVMQRSDATTHITLPAWAFGPSGE</sequence>
<feature type="transmembrane region" description="Helical" evidence="1">
    <location>
        <begin position="193"/>
        <end position="222"/>
    </location>
</feature>
<gene>
    <name evidence="2" type="ordered locus">Mvan_1693</name>
</gene>
<keyword evidence="1" id="KW-0812">Transmembrane</keyword>
<dbReference type="AlphaFoldDB" id="A1T5S1"/>
<feature type="transmembrane region" description="Helical" evidence="1">
    <location>
        <begin position="288"/>
        <end position="312"/>
    </location>
</feature>
<accession>A1T5S1</accession>
<keyword evidence="1" id="KW-0472">Membrane</keyword>
<feature type="transmembrane region" description="Helical" evidence="1">
    <location>
        <begin position="115"/>
        <end position="137"/>
    </location>
</feature>
<organism evidence="2 3">
    <name type="scientific">Mycolicibacterium vanbaalenii (strain DSM 7251 / JCM 13017 / BCRC 16820 / KCTC 9966 / NRRL B-24157 / PYR-1)</name>
    <name type="common">Mycobacterium vanbaalenii</name>
    <dbReference type="NCBI Taxonomy" id="350058"/>
    <lineage>
        <taxon>Bacteria</taxon>
        <taxon>Bacillati</taxon>
        <taxon>Actinomycetota</taxon>
        <taxon>Actinomycetes</taxon>
        <taxon>Mycobacteriales</taxon>
        <taxon>Mycobacteriaceae</taxon>
        <taxon>Mycolicibacterium</taxon>
    </lineage>
</organism>
<dbReference type="Proteomes" id="UP000009159">
    <property type="component" value="Chromosome"/>
</dbReference>
<feature type="transmembrane region" description="Helical" evidence="1">
    <location>
        <begin position="44"/>
        <end position="62"/>
    </location>
</feature>
<reference evidence="2" key="1">
    <citation type="submission" date="2006-12" db="EMBL/GenBank/DDBJ databases">
        <title>Complete sequence of Mycobacterium vanbaalenii PYR-1.</title>
        <authorList>
            <consortium name="US DOE Joint Genome Institute"/>
            <person name="Copeland A."/>
            <person name="Lucas S."/>
            <person name="Lapidus A."/>
            <person name="Barry K."/>
            <person name="Detter J.C."/>
            <person name="Glavina del Rio T."/>
            <person name="Hammon N."/>
            <person name="Israni S."/>
            <person name="Dalin E."/>
            <person name="Tice H."/>
            <person name="Pitluck S."/>
            <person name="Singan V."/>
            <person name="Schmutz J."/>
            <person name="Larimer F."/>
            <person name="Land M."/>
            <person name="Hauser L."/>
            <person name="Kyrpides N."/>
            <person name="Anderson I.J."/>
            <person name="Miller C."/>
            <person name="Richardson P."/>
        </authorList>
    </citation>
    <scope>NUCLEOTIDE SEQUENCE [LARGE SCALE GENOMIC DNA]</scope>
    <source>
        <strain evidence="2">PYR-1</strain>
    </source>
</reference>
<protein>
    <recommendedName>
        <fullName evidence="4">Glycosyltransferase RgtA/B/C/D-like domain-containing protein</fullName>
    </recommendedName>
</protein>
<feature type="transmembrane region" description="Helical" evidence="1">
    <location>
        <begin position="319"/>
        <end position="339"/>
    </location>
</feature>
<proteinExistence type="predicted"/>
<dbReference type="eggNOG" id="ENOG5033QRJ">
    <property type="taxonomic scope" value="Bacteria"/>
</dbReference>
<keyword evidence="3" id="KW-1185">Reference proteome</keyword>
<feature type="transmembrane region" description="Helical" evidence="1">
    <location>
        <begin position="368"/>
        <end position="388"/>
    </location>
</feature>
<dbReference type="EMBL" id="CP000511">
    <property type="protein sequence ID" value="ABM12521.1"/>
    <property type="molecule type" value="Genomic_DNA"/>
</dbReference>
<evidence type="ECO:0000313" key="2">
    <source>
        <dbReference type="EMBL" id="ABM12521.1"/>
    </source>
</evidence>
<evidence type="ECO:0008006" key="4">
    <source>
        <dbReference type="Google" id="ProtNLM"/>
    </source>
</evidence>
<name>A1T5S1_MYCVP</name>
<feature type="transmembrane region" description="Helical" evidence="1">
    <location>
        <begin position="234"/>
        <end position="252"/>
    </location>
</feature>